<dbReference type="GO" id="GO:0009968">
    <property type="term" value="P:negative regulation of signal transduction"/>
    <property type="evidence" value="ECO:0007669"/>
    <property type="project" value="UniProtKB-KW"/>
</dbReference>
<dbReference type="InterPro" id="IPR035865">
    <property type="entry name" value="SOCS6_SH2"/>
</dbReference>
<evidence type="ECO:0000256" key="8">
    <source>
        <dbReference type="ARBA" id="ARBA00022700"/>
    </source>
</evidence>
<dbReference type="EMBL" id="PZQS01000012">
    <property type="protein sequence ID" value="PVD20834.1"/>
    <property type="molecule type" value="Genomic_DNA"/>
</dbReference>
<keyword evidence="10 16" id="KW-0727">SH2 domain</keyword>
<evidence type="ECO:0000256" key="1">
    <source>
        <dbReference type="ARBA" id="ARBA00004123"/>
    </source>
</evidence>
<evidence type="ECO:0000256" key="13">
    <source>
        <dbReference type="ARBA" id="ARBA00059017"/>
    </source>
</evidence>
<reference evidence="20 21" key="1">
    <citation type="submission" date="2018-04" db="EMBL/GenBank/DDBJ databases">
        <title>The genome of golden apple snail Pomacea canaliculata provides insight into stress tolerance and invasive adaptation.</title>
        <authorList>
            <person name="Liu C."/>
            <person name="Liu B."/>
            <person name="Ren Y."/>
            <person name="Zhang Y."/>
            <person name="Wang H."/>
            <person name="Li S."/>
            <person name="Jiang F."/>
            <person name="Yin L."/>
            <person name="Zhang G."/>
            <person name="Qian W."/>
            <person name="Fan W."/>
        </authorList>
    </citation>
    <scope>NUCLEOTIDE SEQUENCE [LARGE SCALE GENOMIC DNA]</scope>
    <source>
        <strain evidence="20">SZHN2017</strain>
        <tissue evidence="20">Muscle</tissue>
    </source>
</reference>
<evidence type="ECO:0000256" key="17">
    <source>
        <dbReference type="SAM" id="MobiDB-lite"/>
    </source>
</evidence>
<keyword evidence="7" id="KW-0341">Growth regulation</keyword>
<dbReference type="GO" id="GO:0040008">
    <property type="term" value="P:regulation of growth"/>
    <property type="evidence" value="ECO:0007669"/>
    <property type="project" value="InterPro"/>
</dbReference>
<dbReference type="InterPro" id="IPR000980">
    <property type="entry name" value="SH2"/>
</dbReference>
<evidence type="ECO:0000256" key="3">
    <source>
        <dbReference type="ARBA" id="ARBA00004496"/>
    </source>
</evidence>
<evidence type="ECO:0000256" key="11">
    <source>
        <dbReference type="ARBA" id="ARBA00023136"/>
    </source>
</evidence>
<comment type="subunit">
    <text evidence="14">Substrate-recognition component of the ECS(SOCS7) complex, composed of SOCS7, CUL5, ELOB, ELOC and RNF7/RBX2. Interacts, via the third proline-rich region, with the second SH3 domain of the adapter protein NCK1. Also interacts with GRB2, INSR, PLCG1, SORBS3/vinexin, and phosphorylated STAT3 and STAT5. Interacts with SEPT6. Interacts with phosphorylated IRS4 and PIK3R1.</text>
</comment>
<evidence type="ECO:0000256" key="6">
    <source>
        <dbReference type="ARBA" id="ARBA00022490"/>
    </source>
</evidence>
<dbReference type="Pfam" id="PF07525">
    <property type="entry name" value="SOCS_box"/>
    <property type="match status" value="1"/>
</dbReference>
<dbReference type="Gene3D" id="3.30.505.10">
    <property type="entry name" value="SH2 domain"/>
    <property type="match status" value="1"/>
</dbReference>
<organism evidence="20 21">
    <name type="scientific">Pomacea canaliculata</name>
    <name type="common">Golden apple snail</name>
    <dbReference type="NCBI Taxonomy" id="400727"/>
    <lineage>
        <taxon>Eukaryota</taxon>
        <taxon>Metazoa</taxon>
        <taxon>Spiralia</taxon>
        <taxon>Lophotrochozoa</taxon>
        <taxon>Mollusca</taxon>
        <taxon>Gastropoda</taxon>
        <taxon>Caenogastropoda</taxon>
        <taxon>Architaenioglossa</taxon>
        <taxon>Ampullarioidea</taxon>
        <taxon>Ampullariidae</taxon>
        <taxon>Pomacea</taxon>
    </lineage>
</organism>
<comment type="pathway">
    <text evidence="4">Protein modification; protein ubiquitination.</text>
</comment>
<dbReference type="FunFam" id="1.10.750.20:FF:000002">
    <property type="entry name" value="Suppressor of cytokine signaling 2"/>
    <property type="match status" value="1"/>
</dbReference>
<keyword evidence="21" id="KW-1185">Reference proteome</keyword>
<dbReference type="SMART" id="SM00252">
    <property type="entry name" value="SH2"/>
    <property type="match status" value="1"/>
</dbReference>
<dbReference type="PANTHER" id="PTHR10155:SF32">
    <property type="entry name" value="LP02169P"/>
    <property type="match status" value="1"/>
</dbReference>
<dbReference type="GO" id="GO:0005634">
    <property type="term" value="C:nucleus"/>
    <property type="evidence" value="ECO:0007669"/>
    <property type="project" value="UniProtKB-SubCell"/>
</dbReference>
<dbReference type="STRING" id="400727.A0A2T7NI37"/>
<keyword evidence="9" id="KW-0833">Ubl conjugation pathway</keyword>
<evidence type="ECO:0000256" key="4">
    <source>
        <dbReference type="ARBA" id="ARBA00004906"/>
    </source>
</evidence>
<evidence type="ECO:0000313" key="21">
    <source>
        <dbReference type="Proteomes" id="UP000245119"/>
    </source>
</evidence>
<dbReference type="PRINTS" id="PR00401">
    <property type="entry name" value="SH2DOMAIN"/>
</dbReference>
<name>A0A2T7NI37_POMCA</name>
<comment type="function">
    <text evidence="13">Substrate-recognition component of a cullin-5-RING E3 ubiquitin-protein ligase complex (ECS complex, also named CRL5 complex), which mediates the ubiquitination and subsequent proteasomal degradation of target proteins, such as DAB1 and IRS1. Specifically recognizes and binds phosphorylated proteins via its SH2 domain, promoting their ubiquitination. The ECS(SOCS7) complex acts as a key regulator of reelin signaling by mediating ubiquitination and degradation of phosphorylated DAB1 in the cortical plate of the developing cerebral cortex, thereby regulating neuron positioning during cortex development. Functions in insulin signaling and glucose homeostasis through IRS1 ubiquitination and subsequent proteasomal degradation. Also inhibits prolactin, growth hormone and leptin signaling by preventing STAT3 and STAT5 activation, sequestering them in the cytoplasm and reducing their binding to DNA.</text>
</comment>
<dbReference type="CDD" id="cd10387">
    <property type="entry name" value="SH2_SOCS6"/>
    <property type="match status" value="1"/>
</dbReference>
<dbReference type="InterPro" id="IPR036036">
    <property type="entry name" value="SOCS_box-like_dom_sf"/>
</dbReference>
<dbReference type="GO" id="GO:0035556">
    <property type="term" value="P:intracellular signal transduction"/>
    <property type="evidence" value="ECO:0007669"/>
    <property type="project" value="InterPro"/>
</dbReference>
<dbReference type="InterPro" id="IPR037345">
    <property type="entry name" value="SOCS6_SOCS"/>
</dbReference>
<evidence type="ECO:0000256" key="9">
    <source>
        <dbReference type="ARBA" id="ARBA00022786"/>
    </source>
</evidence>
<dbReference type="AlphaFoldDB" id="A0A2T7NI37"/>
<feature type="region of interest" description="Disordered" evidence="17">
    <location>
        <begin position="1"/>
        <end position="27"/>
    </location>
</feature>
<dbReference type="SUPFAM" id="SSF158235">
    <property type="entry name" value="SOCS box-like"/>
    <property type="match status" value="1"/>
</dbReference>
<dbReference type="Gene3D" id="1.10.750.20">
    <property type="entry name" value="SOCS box"/>
    <property type="match status" value="1"/>
</dbReference>
<evidence type="ECO:0000256" key="7">
    <source>
        <dbReference type="ARBA" id="ARBA00022604"/>
    </source>
</evidence>
<dbReference type="GO" id="GO:0016567">
    <property type="term" value="P:protein ubiquitination"/>
    <property type="evidence" value="ECO:0007669"/>
    <property type="project" value="InterPro"/>
</dbReference>
<feature type="domain" description="SH2" evidence="18">
    <location>
        <begin position="261"/>
        <end position="368"/>
    </location>
</feature>
<comment type="subcellular location">
    <subcellularLocation>
        <location evidence="2">Cell membrane</location>
        <topology evidence="2">Peripheral membrane protein</topology>
        <orientation evidence="2">Cytoplasmic side</orientation>
    </subcellularLocation>
    <subcellularLocation>
        <location evidence="3">Cytoplasm</location>
    </subcellularLocation>
    <subcellularLocation>
        <location evidence="1">Nucleus</location>
    </subcellularLocation>
</comment>
<evidence type="ECO:0000256" key="2">
    <source>
        <dbReference type="ARBA" id="ARBA00004413"/>
    </source>
</evidence>
<dbReference type="GO" id="GO:0046854">
    <property type="term" value="P:phosphatidylinositol phosphate biosynthetic process"/>
    <property type="evidence" value="ECO:0007669"/>
    <property type="project" value="TreeGrafter"/>
</dbReference>
<dbReference type="GO" id="GO:0046935">
    <property type="term" value="F:1-phosphatidylinositol-3-kinase regulator activity"/>
    <property type="evidence" value="ECO:0007669"/>
    <property type="project" value="TreeGrafter"/>
</dbReference>
<dbReference type="Pfam" id="PF00017">
    <property type="entry name" value="SH2"/>
    <property type="match status" value="1"/>
</dbReference>
<proteinExistence type="predicted"/>
<evidence type="ECO:0000259" key="18">
    <source>
        <dbReference type="PROSITE" id="PS50001"/>
    </source>
</evidence>
<dbReference type="GO" id="GO:0005737">
    <property type="term" value="C:cytoplasm"/>
    <property type="evidence" value="ECO:0007669"/>
    <property type="project" value="UniProtKB-SubCell"/>
</dbReference>
<dbReference type="InterPro" id="IPR036860">
    <property type="entry name" value="SH2_dom_sf"/>
</dbReference>
<keyword evidence="11" id="KW-0472">Membrane</keyword>
<evidence type="ECO:0000256" key="10">
    <source>
        <dbReference type="ARBA" id="ARBA00022999"/>
    </source>
</evidence>
<keyword evidence="6" id="KW-0963">Cytoplasm</keyword>
<protein>
    <recommendedName>
        <fullName evidence="15">Suppressor of cytokine signaling 7</fullName>
    </recommendedName>
</protein>
<dbReference type="OrthoDB" id="5979828at2759"/>
<gene>
    <name evidence="20" type="ORF">C0Q70_18995</name>
</gene>
<feature type="compositionally biased region" description="Basic and acidic residues" evidence="17">
    <location>
        <begin position="17"/>
        <end position="27"/>
    </location>
</feature>
<sequence length="412" mass="47348">MKKISFKGIILSTNRRSRGESPKTTDVGRDIRQIESVGGEEREMLCDSHQVLSQQNHADEQTTIEDISQKRRDKIGLLRNLRRKLAPSFHRKSESIEANHIEECPQHSQTLSKTETRKSKQRSKYLFGLCDKAGKPGSFSQSCDSLTSSVQSYVSPKITEWRSNTDSCDYDGRKEKSGCWTKDISKFSQDACVLRREDPPQSDECCDAQSSKSRDRREANAGHPDVCDLVDALALELDSTQDQPKVWSLTHELFRLSKFGWYWGPITRNEAEEKLADQPDGAFLVRDSSDERYLLSLSFRSYGRTLHTRIEHCNGMFSFYAQPDTEGYPSIVDLIEHSMNDSQTGIFCYSRSRSPGAPSFPVRLTKPVSRFTQVRSLQYLCRFVIRQYTRYDHIQHLPLPTTLKGWIEENQY</sequence>
<dbReference type="PROSITE" id="PS50001">
    <property type="entry name" value="SH2"/>
    <property type="match status" value="1"/>
</dbReference>
<dbReference type="GO" id="GO:0005886">
    <property type="term" value="C:plasma membrane"/>
    <property type="evidence" value="ECO:0007669"/>
    <property type="project" value="UniProtKB-SubCell"/>
</dbReference>
<accession>A0A2T7NI37</accession>
<dbReference type="CDD" id="cd03740">
    <property type="entry name" value="SOCS_SOCS6"/>
    <property type="match status" value="1"/>
</dbReference>
<evidence type="ECO:0000256" key="16">
    <source>
        <dbReference type="PROSITE-ProRule" id="PRU00191"/>
    </source>
</evidence>
<evidence type="ECO:0000259" key="19">
    <source>
        <dbReference type="PROSITE" id="PS50225"/>
    </source>
</evidence>
<dbReference type="PROSITE" id="PS50225">
    <property type="entry name" value="SOCS"/>
    <property type="match status" value="1"/>
</dbReference>
<keyword evidence="12" id="KW-0539">Nucleus</keyword>
<evidence type="ECO:0000256" key="12">
    <source>
        <dbReference type="ARBA" id="ARBA00023242"/>
    </source>
</evidence>
<dbReference type="PANTHER" id="PTHR10155">
    <property type="entry name" value="PHOSPHATIDYLINOSITOL 3-KINASE REGULATORY SUBUNIT"/>
    <property type="match status" value="1"/>
</dbReference>
<dbReference type="SMART" id="SM00253">
    <property type="entry name" value="SOCS"/>
    <property type="match status" value="1"/>
</dbReference>
<dbReference type="InterPro" id="IPR001496">
    <property type="entry name" value="SOCS_box"/>
</dbReference>
<evidence type="ECO:0000256" key="5">
    <source>
        <dbReference type="ARBA" id="ARBA00022475"/>
    </source>
</evidence>
<evidence type="ECO:0000256" key="15">
    <source>
        <dbReference type="ARBA" id="ARBA00070642"/>
    </source>
</evidence>
<keyword evidence="8" id="KW-0734">Signal transduction inhibitor</keyword>
<dbReference type="FunFam" id="3.30.505.10:FF:000029">
    <property type="entry name" value="Suppressor of cytokine signaling 7"/>
    <property type="match status" value="1"/>
</dbReference>
<feature type="region of interest" description="Disordered" evidence="17">
    <location>
        <begin position="197"/>
        <end position="222"/>
    </location>
</feature>
<comment type="caution">
    <text evidence="20">The sequence shown here is derived from an EMBL/GenBank/DDBJ whole genome shotgun (WGS) entry which is preliminary data.</text>
</comment>
<dbReference type="Proteomes" id="UP000245119">
    <property type="component" value="Linkage Group LG12"/>
</dbReference>
<dbReference type="SUPFAM" id="SSF55550">
    <property type="entry name" value="SH2 domain"/>
    <property type="match status" value="1"/>
</dbReference>
<dbReference type="SMART" id="SM00969">
    <property type="entry name" value="SOCS_box"/>
    <property type="match status" value="1"/>
</dbReference>
<dbReference type="GO" id="GO:0005942">
    <property type="term" value="C:phosphatidylinositol 3-kinase complex"/>
    <property type="evidence" value="ECO:0007669"/>
    <property type="project" value="TreeGrafter"/>
</dbReference>
<keyword evidence="5" id="KW-1003">Cell membrane</keyword>
<evidence type="ECO:0000313" key="20">
    <source>
        <dbReference type="EMBL" id="PVD20834.1"/>
    </source>
</evidence>
<evidence type="ECO:0000256" key="14">
    <source>
        <dbReference type="ARBA" id="ARBA00062788"/>
    </source>
</evidence>
<feature type="domain" description="SOCS box" evidence="19">
    <location>
        <begin position="363"/>
        <end position="412"/>
    </location>
</feature>